<dbReference type="Pfam" id="PF01565">
    <property type="entry name" value="FAD_binding_4"/>
    <property type="match status" value="1"/>
</dbReference>
<dbReference type="PANTHER" id="PTHR42973:SF39">
    <property type="entry name" value="FAD-BINDING PCMH-TYPE DOMAIN-CONTAINING PROTEIN"/>
    <property type="match status" value="1"/>
</dbReference>
<dbReference type="RefSeq" id="XP_056065349.1">
    <property type="nucleotide sequence ID" value="XM_056221362.1"/>
</dbReference>
<dbReference type="OrthoDB" id="9983560at2759"/>
<evidence type="ECO:0000256" key="4">
    <source>
        <dbReference type="ARBA" id="ARBA00022827"/>
    </source>
</evidence>
<dbReference type="InterPro" id="IPR050416">
    <property type="entry name" value="FAD-linked_Oxidoreductase"/>
</dbReference>
<dbReference type="InterPro" id="IPR016169">
    <property type="entry name" value="FAD-bd_PCMH_sub2"/>
</dbReference>
<feature type="non-terminal residue" evidence="7">
    <location>
        <position position="1"/>
    </location>
</feature>
<feature type="domain" description="FAD-binding PCMH-type" evidence="6">
    <location>
        <begin position="1"/>
        <end position="132"/>
    </location>
</feature>
<dbReference type="InterPro" id="IPR016166">
    <property type="entry name" value="FAD-bd_PCMH"/>
</dbReference>
<dbReference type="InterPro" id="IPR036318">
    <property type="entry name" value="FAD-bd_PCMH-like_sf"/>
</dbReference>
<evidence type="ECO:0000313" key="8">
    <source>
        <dbReference type="Proteomes" id="UP001140513"/>
    </source>
</evidence>
<dbReference type="GO" id="GO:0016491">
    <property type="term" value="F:oxidoreductase activity"/>
    <property type="evidence" value="ECO:0007669"/>
    <property type="project" value="UniProtKB-KW"/>
</dbReference>
<dbReference type="SUPFAM" id="SSF56176">
    <property type="entry name" value="FAD-binding/transporter-associated domain-like"/>
    <property type="match status" value="1"/>
</dbReference>
<dbReference type="InterPro" id="IPR012951">
    <property type="entry name" value="BBE"/>
</dbReference>
<dbReference type="Gene3D" id="3.30.465.10">
    <property type="match status" value="2"/>
</dbReference>
<comment type="cofactor">
    <cofactor evidence="1">
        <name>FAD</name>
        <dbReference type="ChEBI" id="CHEBI:57692"/>
    </cofactor>
</comment>
<comment type="similarity">
    <text evidence="2">Belongs to the oxygen-dependent FAD-linked oxidoreductase family.</text>
</comment>
<dbReference type="EMBL" id="JAPEUX010000010">
    <property type="protein sequence ID" value="KAJ4344897.1"/>
    <property type="molecule type" value="Genomic_DNA"/>
</dbReference>
<evidence type="ECO:0000259" key="6">
    <source>
        <dbReference type="PROSITE" id="PS51387"/>
    </source>
</evidence>
<dbReference type="AlphaFoldDB" id="A0A9W8X9J3"/>
<evidence type="ECO:0000256" key="5">
    <source>
        <dbReference type="ARBA" id="ARBA00023002"/>
    </source>
</evidence>
<evidence type="ECO:0000256" key="2">
    <source>
        <dbReference type="ARBA" id="ARBA00005466"/>
    </source>
</evidence>
<proteinExistence type="inferred from homology"/>
<evidence type="ECO:0000313" key="7">
    <source>
        <dbReference type="EMBL" id="KAJ4344897.1"/>
    </source>
</evidence>
<dbReference type="GO" id="GO:0071949">
    <property type="term" value="F:FAD binding"/>
    <property type="evidence" value="ECO:0007669"/>
    <property type="project" value="InterPro"/>
</dbReference>
<accession>A0A9W8X9J3</accession>
<gene>
    <name evidence="7" type="ORF">N0V89_012642</name>
</gene>
<dbReference type="GeneID" id="80916172"/>
<keyword evidence="8" id="KW-1185">Reference proteome</keyword>
<dbReference type="PANTHER" id="PTHR42973">
    <property type="entry name" value="BINDING OXIDOREDUCTASE, PUTATIVE (AFU_ORTHOLOGUE AFUA_1G17690)-RELATED"/>
    <property type="match status" value="1"/>
</dbReference>
<reference evidence="7" key="1">
    <citation type="submission" date="2022-10" db="EMBL/GenBank/DDBJ databases">
        <title>Tapping the CABI collections for fungal endophytes: first genome assemblies for Collariella, Neodidymelliopsis, Ascochyta clinopodiicola, Didymella pomorum, Didymosphaeria variabile, Neocosmospora piperis and Neocucurbitaria cava.</title>
        <authorList>
            <person name="Hill R."/>
        </authorList>
    </citation>
    <scope>NUCLEOTIDE SEQUENCE</scope>
    <source>
        <strain evidence="7">IMI 356815</strain>
    </source>
</reference>
<dbReference type="PROSITE" id="PS51387">
    <property type="entry name" value="FAD_PCMH"/>
    <property type="match status" value="1"/>
</dbReference>
<protein>
    <recommendedName>
        <fullName evidence="6">FAD-binding PCMH-type domain-containing protein</fullName>
    </recommendedName>
</protein>
<dbReference type="Proteomes" id="UP001140513">
    <property type="component" value="Unassembled WGS sequence"/>
</dbReference>
<dbReference type="InterPro" id="IPR006094">
    <property type="entry name" value="Oxid_FAD_bind_N"/>
</dbReference>
<name>A0A9W8X9J3_9PLEO</name>
<evidence type="ECO:0000256" key="3">
    <source>
        <dbReference type="ARBA" id="ARBA00022630"/>
    </source>
</evidence>
<keyword evidence="3" id="KW-0285">Flavoprotein</keyword>
<evidence type="ECO:0000256" key="1">
    <source>
        <dbReference type="ARBA" id="ARBA00001974"/>
    </source>
</evidence>
<keyword evidence="5" id="KW-0560">Oxidoreductase</keyword>
<keyword evidence="4" id="KW-0274">FAD</keyword>
<dbReference type="Pfam" id="PF08031">
    <property type="entry name" value="BBE"/>
    <property type="match status" value="1"/>
</dbReference>
<comment type="caution">
    <text evidence="7">The sequence shown here is derived from an EMBL/GenBank/DDBJ whole genome shotgun (WGS) entry which is preliminary data.</text>
</comment>
<organism evidence="7 8">
    <name type="scientific">Didymosphaeria variabile</name>
    <dbReference type="NCBI Taxonomy" id="1932322"/>
    <lineage>
        <taxon>Eukaryota</taxon>
        <taxon>Fungi</taxon>
        <taxon>Dikarya</taxon>
        <taxon>Ascomycota</taxon>
        <taxon>Pezizomycotina</taxon>
        <taxon>Dothideomycetes</taxon>
        <taxon>Pleosporomycetidae</taxon>
        <taxon>Pleosporales</taxon>
        <taxon>Massarineae</taxon>
        <taxon>Didymosphaeriaceae</taxon>
        <taxon>Didymosphaeria</taxon>
    </lineage>
</organism>
<sequence length="418" mass="44726">YYRTGIEVQKGFESVSGCKTCNWTGRAIRIGGGYQWSDVYAVARANNLIVVGGGAPSIGTIGGWLQGGGYGPAAQQHGIGADQLLEAEVALADGSIIIANACQNTDIYTAIRGGGPSTYGVVLSATFKAHPMTTAAQMDLSFGYSPNNRSVFLDAVAVLYSAAPNLLDEGFTVSGFWSQANSSLVGSAPSGYSHRAYALNRTVAEAQASFVPVLEKLSALGVNVTHRWRSYTDFWTLFDNVSGGDDPGFPVGAIASRFLDGKALKNGTALRKMLDVLAGAPDDTTVHGSMCMSGGQIWKNADDPYTAVHPAWRTSYCLQLSQRSWPVDADDSLISTIKHEVSTVKAAAMTALAPNTGTYMNEANREDPDYKTNFYGSNYGRLLQIKNSRDPKSVFYCPTCVGSDEWEEDHAGRLCRVL</sequence>